<accession>A0A1X7THV1</accession>
<dbReference type="InterPro" id="IPR043502">
    <property type="entry name" value="DNA/RNA_pol_sf"/>
</dbReference>
<proteinExistence type="predicted"/>
<name>A0A1X7THV1_AMPQE</name>
<dbReference type="PANTHER" id="PTHR37984:SF13">
    <property type="entry name" value="RIBONUCLEASE H"/>
    <property type="match status" value="1"/>
</dbReference>
<evidence type="ECO:0000313" key="1">
    <source>
        <dbReference type="EnsemblMetazoa" id="Aqu2.1.14319_001"/>
    </source>
</evidence>
<dbReference type="InParanoid" id="A0A1X7THV1"/>
<sequence length="104" mass="12086">MDGEVLHPLKSKLTVIQNAPLPTNVTELMSFLGLLKYYHKFLPNLFIELAQLHQLLNKCANWKWTNEHFGTYQCAKDLLQSSRFLFILIVASPLFFHLMPRPMA</sequence>
<dbReference type="PANTHER" id="PTHR37984">
    <property type="entry name" value="PROTEIN CBG26694"/>
    <property type="match status" value="1"/>
</dbReference>
<dbReference type="Gene3D" id="3.30.70.270">
    <property type="match status" value="1"/>
</dbReference>
<organism evidence="1">
    <name type="scientific">Amphimedon queenslandica</name>
    <name type="common">Sponge</name>
    <dbReference type="NCBI Taxonomy" id="400682"/>
    <lineage>
        <taxon>Eukaryota</taxon>
        <taxon>Metazoa</taxon>
        <taxon>Porifera</taxon>
        <taxon>Demospongiae</taxon>
        <taxon>Heteroscleromorpha</taxon>
        <taxon>Haplosclerida</taxon>
        <taxon>Niphatidae</taxon>
        <taxon>Amphimedon</taxon>
    </lineage>
</organism>
<dbReference type="EnsemblMetazoa" id="Aqu2.1.14319_001">
    <property type="protein sequence ID" value="Aqu2.1.14319_001"/>
    <property type="gene ID" value="Aqu2.1.14319"/>
</dbReference>
<reference evidence="1" key="1">
    <citation type="submission" date="2017-05" db="UniProtKB">
        <authorList>
            <consortium name="EnsemblMetazoa"/>
        </authorList>
    </citation>
    <scope>IDENTIFICATION</scope>
</reference>
<dbReference type="InterPro" id="IPR043128">
    <property type="entry name" value="Rev_trsase/Diguanyl_cyclase"/>
</dbReference>
<dbReference type="InterPro" id="IPR050951">
    <property type="entry name" value="Retrovirus_Pol_polyprotein"/>
</dbReference>
<protein>
    <recommendedName>
        <fullName evidence="2">Reverse transcriptase/retrotransposon-derived protein RNase H-like domain-containing protein</fullName>
    </recommendedName>
</protein>
<dbReference type="AlphaFoldDB" id="A0A1X7THV1"/>
<dbReference type="SUPFAM" id="SSF56672">
    <property type="entry name" value="DNA/RNA polymerases"/>
    <property type="match status" value="1"/>
</dbReference>
<evidence type="ECO:0008006" key="2">
    <source>
        <dbReference type="Google" id="ProtNLM"/>
    </source>
</evidence>